<proteinExistence type="inferred from homology"/>
<keyword evidence="7" id="KW-0833">Ubl conjugation pathway</keyword>
<evidence type="ECO:0000256" key="14">
    <source>
        <dbReference type="ARBA" id="ARBA00023136"/>
    </source>
</evidence>
<keyword evidence="10" id="KW-0067">ATP-binding</keyword>
<dbReference type="GO" id="GO:0016740">
    <property type="term" value="F:transferase activity"/>
    <property type="evidence" value="ECO:0007669"/>
    <property type="project" value="UniProtKB-KW"/>
</dbReference>
<evidence type="ECO:0000313" key="24">
    <source>
        <dbReference type="EMBL" id="KAG2467683.1"/>
    </source>
</evidence>
<dbReference type="GO" id="GO:0010507">
    <property type="term" value="P:negative regulation of autophagy"/>
    <property type="evidence" value="ECO:0007669"/>
    <property type="project" value="TreeGrafter"/>
</dbReference>
<evidence type="ECO:0000313" key="25">
    <source>
        <dbReference type="Proteomes" id="UP000886611"/>
    </source>
</evidence>
<evidence type="ECO:0000256" key="11">
    <source>
        <dbReference type="ARBA" id="ARBA00022843"/>
    </source>
</evidence>
<keyword evidence="4" id="KW-0808">Transferase</keyword>
<keyword evidence="12 22" id="KW-1133">Transmembrane helix</keyword>
<evidence type="ECO:0000256" key="16">
    <source>
        <dbReference type="ARBA" id="ARBA00055810"/>
    </source>
</evidence>
<keyword evidence="11" id="KW-0832">Ubl conjugation</keyword>
<dbReference type="AlphaFoldDB" id="A0A8X8BRH5"/>
<evidence type="ECO:0000256" key="15">
    <source>
        <dbReference type="ARBA" id="ARBA00049117"/>
    </source>
</evidence>
<keyword evidence="13" id="KW-0342">GTP-binding</keyword>
<reference evidence="24 25" key="1">
    <citation type="journal article" date="2021" name="Cell">
        <title>Tracing the genetic footprints of vertebrate landing in non-teleost ray-finned fishes.</title>
        <authorList>
            <person name="Bi X."/>
            <person name="Wang K."/>
            <person name="Yang L."/>
            <person name="Pan H."/>
            <person name="Jiang H."/>
            <person name="Wei Q."/>
            <person name="Fang M."/>
            <person name="Yu H."/>
            <person name="Zhu C."/>
            <person name="Cai Y."/>
            <person name="He Y."/>
            <person name="Gan X."/>
            <person name="Zeng H."/>
            <person name="Yu D."/>
            <person name="Zhu Y."/>
            <person name="Jiang H."/>
            <person name="Qiu Q."/>
            <person name="Yang H."/>
            <person name="Zhang Y.E."/>
            <person name="Wang W."/>
            <person name="Zhu M."/>
            <person name="He S."/>
            <person name="Zhang G."/>
        </authorList>
    </citation>
    <scope>NUCLEOTIDE SEQUENCE [LARGE SCALE GENOMIC DNA]</scope>
    <source>
        <strain evidence="24">Bchr_013</strain>
    </source>
</reference>
<feature type="compositionally biased region" description="Polar residues" evidence="21">
    <location>
        <begin position="496"/>
        <end position="510"/>
    </location>
</feature>
<dbReference type="FunFam" id="3.10.110.10:FF:000043">
    <property type="entry name" value="ubiquitin-conjugating enzyme E2 J1"/>
    <property type="match status" value="1"/>
</dbReference>
<dbReference type="Gene3D" id="3.10.110.10">
    <property type="entry name" value="Ubiquitin Conjugating Enzyme"/>
    <property type="match status" value="1"/>
</dbReference>
<dbReference type="CDD" id="cd23799">
    <property type="entry name" value="UBCc_UBE2J"/>
    <property type="match status" value="1"/>
</dbReference>
<dbReference type="InterPro" id="IPR006762">
    <property type="entry name" value="Gtr1_RagA"/>
</dbReference>
<feature type="domain" description="UBC core" evidence="23">
    <location>
        <begin position="300"/>
        <end position="450"/>
    </location>
</feature>
<dbReference type="GO" id="GO:0005525">
    <property type="term" value="F:GTP binding"/>
    <property type="evidence" value="ECO:0007669"/>
    <property type="project" value="UniProtKB-KW"/>
</dbReference>
<dbReference type="InterPro" id="IPR016135">
    <property type="entry name" value="UBQ-conjugating_enzyme/RWD"/>
</dbReference>
<feature type="non-terminal residue" evidence="24">
    <location>
        <position position="608"/>
    </location>
</feature>
<dbReference type="GO" id="GO:0036503">
    <property type="term" value="P:ERAD pathway"/>
    <property type="evidence" value="ECO:0007669"/>
    <property type="project" value="UniProtKB-ARBA"/>
</dbReference>
<evidence type="ECO:0000256" key="18">
    <source>
        <dbReference type="ARBA" id="ARBA00073319"/>
    </source>
</evidence>
<evidence type="ECO:0000256" key="7">
    <source>
        <dbReference type="ARBA" id="ARBA00022786"/>
    </source>
</evidence>
<organism evidence="24 25">
    <name type="scientific">Polypterus senegalus</name>
    <name type="common">Senegal bichir</name>
    <dbReference type="NCBI Taxonomy" id="55291"/>
    <lineage>
        <taxon>Eukaryota</taxon>
        <taxon>Metazoa</taxon>
        <taxon>Chordata</taxon>
        <taxon>Craniata</taxon>
        <taxon>Vertebrata</taxon>
        <taxon>Euteleostomi</taxon>
        <taxon>Actinopterygii</taxon>
        <taxon>Polypteriformes</taxon>
        <taxon>Polypteridae</taxon>
        <taxon>Polypterus</taxon>
    </lineage>
</organism>
<dbReference type="SUPFAM" id="SSF54495">
    <property type="entry name" value="UBC-like"/>
    <property type="match status" value="1"/>
</dbReference>
<keyword evidence="25" id="KW-1185">Reference proteome</keyword>
<dbReference type="GO" id="GO:0005764">
    <property type="term" value="C:lysosome"/>
    <property type="evidence" value="ECO:0007669"/>
    <property type="project" value="TreeGrafter"/>
</dbReference>
<evidence type="ECO:0000256" key="19">
    <source>
        <dbReference type="ARBA" id="ARBA00079908"/>
    </source>
</evidence>
<keyword evidence="3" id="KW-0597">Phosphoprotein</keyword>
<evidence type="ECO:0000256" key="6">
    <source>
        <dbReference type="ARBA" id="ARBA00022741"/>
    </source>
</evidence>
<dbReference type="GO" id="GO:0005524">
    <property type="term" value="F:ATP binding"/>
    <property type="evidence" value="ECO:0007669"/>
    <property type="project" value="UniProtKB-KW"/>
</dbReference>
<evidence type="ECO:0000256" key="3">
    <source>
        <dbReference type="ARBA" id="ARBA00022553"/>
    </source>
</evidence>
<evidence type="ECO:0000259" key="23">
    <source>
        <dbReference type="PROSITE" id="PS50127"/>
    </source>
</evidence>
<dbReference type="Pfam" id="PF00179">
    <property type="entry name" value="UQ_con"/>
    <property type="match status" value="1"/>
</dbReference>
<evidence type="ECO:0000256" key="17">
    <source>
        <dbReference type="ARBA" id="ARBA00062296"/>
    </source>
</evidence>
<comment type="similarity">
    <text evidence="2">Belongs to the GTR/RAG GTP-binding protein family.</text>
</comment>
<feature type="compositionally biased region" description="Polar residues" evidence="21">
    <location>
        <begin position="524"/>
        <end position="535"/>
    </location>
</feature>
<gene>
    <name evidence="24" type="primary">Rragd</name>
    <name evidence="24" type="ORF">GTO96_0015011</name>
</gene>
<feature type="compositionally biased region" description="Low complexity" evidence="21">
    <location>
        <begin position="475"/>
        <end position="485"/>
    </location>
</feature>
<dbReference type="InterPro" id="IPR027417">
    <property type="entry name" value="P-loop_NTPase"/>
</dbReference>
<comment type="function">
    <text evidence="16">Catalyzes the covalent attachment of ubiquitin to other proteins. Functions in the selective degradation of misfolded membrane proteins from the endoplasmic reticulum (ERAD) and is essential for cells to recover from ER stress. Plays a role in MAPKAPK2-dependent translational control of TNF-alpha synthesis. Also acts as a platform for perinuclear positioning of the endosomal system by mediating ubiquitination of SQSTM1 through interaction with the E3 ubiquitin-protein ligase RNF26. Plays a role in male fecundity through the interaction with the E3 ubiquitin-protein ligase RNF133.</text>
</comment>
<accession>A0A8X8BRH5</accession>
<dbReference type="Pfam" id="PF04670">
    <property type="entry name" value="Gtr1_RagA"/>
    <property type="match status" value="1"/>
</dbReference>
<evidence type="ECO:0000256" key="20">
    <source>
        <dbReference type="ARBA" id="ARBA00080716"/>
    </source>
</evidence>
<feature type="transmembrane region" description="Helical" evidence="22">
    <location>
        <begin position="575"/>
        <end position="593"/>
    </location>
</feature>
<comment type="caution">
    <text evidence="24">The sequence shown here is derived from an EMBL/GenBank/DDBJ whole genome shotgun (WGS) entry which is preliminary data.</text>
</comment>
<dbReference type="CDD" id="cd11385">
    <property type="entry name" value="RagC_like"/>
    <property type="match status" value="1"/>
</dbReference>
<evidence type="ECO:0000256" key="8">
    <source>
        <dbReference type="ARBA" id="ARBA00022801"/>
    </source>
</evidence>
<evidence type="ECO:0000256" key="9">
    <source>
        <dbReference type="ARBA" id="ARBA00022824"/>
    </source>
</evidence>
<feature type="region of interest" description="Disordered" evidence="21">
    <location>
        <begin position="475"/>
        <end position="563"/>
    </location>
</feature>
<keyword evidence="9" id="KW-0256">Endoplasmic reticulum</keyword>
<evidence type="ECO:0000256" key="5">
    <source>
        <dbReference type="ARBA" id="ARBA00022692"/>
    </source>
</evidence>
<comment type="catalytic activity">
    <reaction evidence="15">
        <text>GTP + H2O = GDP + phosphate + H(+)</text>
        <dbReference type="Rhea" id="RHEA:19669"/>
        <dbReference type="ChEBI" id="CHEBI:15377"/>
        <dbReference type="ChEBI" id="CHEBI:15378"/>
        <dbReference type="ChEBI" id="CHEBI:37565"/>
        <dbReference type="ChEBI" id="CHEBI:43474"/>
        <dbReference type="ChEBI" id="CHEBI:58189"/>
    </reaction>
    <physiologicalReaction direction="left-to-right" evidence="15">
        <dbReference type="Rhea" id="RHEA:19670"/>
    </physiologicalReaction>
</comment>
<dbReference type="Proteomes" id="UP000886611">
    <property type="component" value="Unassembled WGS sequence"/>
</dbReference>
<feature type="non-terminal residue" evidence="24">
    <location>
        <position position="1"/>
    </location>
</feature>
<keyword evidence="14 22" id="KW-0472">Membrane</keyword>
<dbReference type="SMART" id="SM00212">
    <property type="entry name" value="UBCc"/>
    <property type="match status" value="1"/>
</dbReference>
<name>A0A8X8BRH5_POLSE</name>
<sequence length="608" mass="68763">MSESKEKLEDEDDEEDILMSDDDDDLDAFTDGDADSSCEDGVLGFSDPFSAEVKPRILLMGLRRSGKSSIQKVVFHKMSPNETLFLESTNKICREDVSNSSFVNFQIWDFPGQIDFFDPTFDYEMIFRGTGALIFVIDSQDDYVEALNRLHLTVTRAYKVNPDINFEVFIHKVDGLSDDHKIEKQRDIHKRANDDLADSLERIHLRIEKAFLFDVVSKIYIATDSTPVDMQTYELCCDVIDVVIDISCIYGLSGDECGTPYDKESMAIIRLNNTTVMYLKEVTKFLALVCFLREESFERKAVKRLMKEAAELRDPTEHYHAQPLEDNLFEWHFTVRGPPDSDFDGGIYHGRIVLPPEYPMKPPSIILLTPNGRFEVGKKICLSISGHHPETWQPSWSIRTALIAIIGFMPTRGEGAIGSLDYTPEERKMLAKKSQDYCCESCGITMKAALLPLTSNSLPSEYDRKDKELAKQISFKAESSTSSKSNEMQVLPTVASPDSTGETPPTTENQAAMPVSEEADFPSRVQTNPSEDTSQPTPPTNRPLSPRQRRAQQPRRPASPVYPQAQLQHDRTNHLGSAILIVLLTLALAALIFRRVYLANEYKFDYEL</sequence>
<dbReference type="FunFam" id="3.40.50.300:FF:001086">
    <property type="entry name" value="GTP-binding protein GTR2"/>
    <property type="match status" value="1"/>
</dbReference>
<dbReference type="GO" id="GO:1990131">
    <property type="term" value="C:Gtr1-Gtr2 GTPase complex"/>
    <property type="evidence" value="ECO:0007669"/>
    <property type="project" value="TreeGrafter"/>
</dbReference>
<dbReference type="GO" id="GO:0003924">
    <property type="term" value="F:GTPase activity"/>
    <property type="evidence" value="ECO:0007669"/>
    <property type="project" value="TreeGrafter"/>
</dbReference>
<dbReference type="GO" id="GO:0009267">
    <property type="term" value="P:cellular response to starvation"/>
    <property type="evidence" value="ECO:0007669"/>
    <property type="project" value="TreeGrafter"/>
</dbReference>
<dbReference type="InterPro" id="IPR000608">
    <property type="entry name" value="UBC"/>
</dbReference>
<evidence type="ECO:0000256" key="21">
    <source>
        <dbReference type="SAM" id="MobiDB-lite"/>
    </source>
</evidence>
<keyword evidence="8" id="KW-0378">Hydrolase</keyword>
<dbReference type="PANTHER" id="PTHR11259">
    <property type="entry name" value="RAS-RELATED GTP BINDING RAG/GTR YEAST"/>
    <property type="match status" value="1"/>
</dbReference>
<comment type="subcellular location">
    <subcellularLocation>
        <location evidence="1">Endoplasmic reticulum membrane</location>
        <topology evidence="1">Single-pass type IV membrane protein</topology>
    </subcellularLocation>
</comment>
<evidence type="ECO:0000256" key="10">
    <source>
        <dbReference type="ARBA" id="ARBA00022840"/>
    </source>
</evidence>
<keyword evidence="5 22" id="KW-0812">Transmembrane</keyword>
<evidence type="ECO:0000256" key="1">
    <source>
        <dbReference type="ARBA" id="ARBA00004163"/>
    </source>
</evidence>
<dbReference type="Gene3D" id="3.40.50.300">
    <property type="entry name" value="P-loop containing nucleotide triphosphate hydrolases"/>
    <property type="match status" value="1"/>
</dbReference>
<dbReference type="InterPro" id="IPR039400">
    <property type="entry name" value="RagC/D"/>
</dbReference>
<dbReference type="PROSITE" id="PS50127">
    <property type="entry name" value="UBC_2"/>
    <property type="match status" value="1"/>
</dbReference>
<keyword evidence="6" id="KW-0547">Nucleotide-binding</keyword>
<evidence type="ECO:0000256" key="2">
    <source>
        <dbReference type="ARBA" id="ARBA00007756"/>
    </source>
</evidence>
<dbReference type="GO" id="GO:0005789">
    <property type="term" value="C:endoplasmic reticulum membrane"/>
    <property type="evidence" value="ECO:0007669"/>
    <property type="project" value="UniProtKB-SubCell"/>
</dbReference>
<evidence type="ECO:0000256" key="22">
    <source>
        <dbReference type="SAM" id="Phobius"/>
    </source>
</evidence>
<feature type="region of interest" description="Disordered" evidence="21">
    <location>
        <begin position="1"/>
        <end position="32"/>
    </location>
</feature>
<feature type="compositionally biased region" description="Acidic residues" evidence="21">
    <location>
        <begin position="9"/>
        <end position="32"/>
    </location>
</feature>
<dbReference type="PANTHER" id="PTHR11259:SF5">
    <property type="entry name" value="RAS-RELATED GTP-BINDING PROTEIN D"/>
    <property type="match status" value="1"/>
</dbReference>
<evidence type="ECO:0000256" key="12">
    <source>
        <dbReference type="ARBA" id="ARBA00022989"/>
    </source>
</evidence>
<dbReference type="SUPFAM" id="SSF52540">
    <property type="entry name" value="P-loop containing nucleoside triphosphate hydrolases"/>
    <property type="match status" value="1"/>
</dbReference>
<dbReference type="GO" id="GO:1904263">
    <property type="term" value="P:positive regulation of TORC1 signaling"/>
    <property type="evidence" value="ECO:0007669"/>
    <property type="project" value="TreeGrafter"/>
</dbReference>
<evidence type="ECO:0000256" key="13">
    <source>
        <dbReference type="ARBA" id="ARBA00023134"/>
    </source>
</evidence>
<comment type="subunit">
    <text evidence="17">Component of the HRD1 complex, which comprises at least SYNV1/HRD1, DERL1/2, FAM8A1, HERPUD1/HERP, OS9, SEL1L and UBE2J1. Interacts with E3 ligase RNF26. Interacts with E3 ligase RNF133.</text>
</comment>
<dbReference type="EMBL" id="JAATIS010000485">
    <property type="protein sequence ID" value="KAG2467683.1"/>
    <property type="molecule type" value="Genomic_DNA"/>
</dbReference>
<protein>
    <recommendedName>
        <fullName evidence="18">Ubiquitin-conjugating enzyme E2 J1</fullName>
    </recommendedName>
    <alternativeName>
        <fullName evidence="19">E2 ubiquitin-conjugating enzyme J1</fullName>
    </alternativeName>
    <alternativeName>
        <fullName evidence="20">Non-canonical ubiquitin-conjugating enzyme 1</fullName>
    </alternativeName>
</protein>
<dbReference type="GO" id="GO:0005634">
    <property type="term" value="C:nucleus"/>
    <property type="evidence" value="ECO:0007669"/>
    <property type="project" value="TreeGrafter"/>
</dbReference>
<evidence type="ECO:0000256" key="4">
    <source>
        <dbReference type="ARBA" id="ARBA00022679"/>
    </source>
</evidence>